<dbReference type="Pfam" id="PF00361">
    <property type="entry name" value="Proton_antipo_M"/>
    <property type="match status" value="1"/>
</dbReference>
<feature type="transmembrane region" description="Helical" evidence="8">
    <location>
        <begin position="69"/>
        <end position="88"/>
    </location>
</feature>
<keyword evidence="3" id="KW-1003">Cell membrane</keyword>
<feature type="transmembrane region" description="Helical" evidence="8">
    <location>
        <begin position="119"/>
        <end position="137"/>
    </location>
</feature>
<feature type="transmembrane region" description="Helical" evidence="8">
    <location>
        <begin position="29"/>
        <end position="49"/>
    </location>
</feature>
<keyword evidence="5 8" id="KW-1133">Transmembrane helix</keyword>
<dbReference type="PANTHER" id="PTHR42703:SF1">
    <property type="entry name" value="NA(+)_H(+) ANTIPORTER SUBUNIT D1"/>
    <property type="match status" value="1"/>
</dbReference>
<accession>C5CFX0</accession>
<evidence type="ECO:0000256" key="7">
    <source>
        <dbReference type="RuleBase" id="RU000320"/>
    </source>
</evidence>
<feature type="transmembrane region" description="Helical" evidence="8">
    <location>
        <begin position="149"/>
        <end position="168"/>
    </location>
</feature>
<dbReference type="OrthoDB" id="9811798at2"/>
<feature type="transmembrane region" description="Helical" evidence="8">
    <location>
        <begin position="336"/>
        <end position="357"/>
    </location>
</feature>
<dbReference type="RefSeq" id="WP_015869108.1">
    <property type="nucleotide sequence ID" value="NC_012785.1"/>
</dbReference>
<keyword evidence="11" id="KW-1185">Reference proteome</keyword>
<keyword evidence="6 8" id="KW-0472">Membrane</keyword>
<dbReference type="GO" id="GO:0005886">
    <property type="term" value="C:plasma membrane"/>
    <property type="evidence" value="ECO:0007669"/>
    <property type="project" value="UniProtKB-SubCell"/>
</dbReference>
<comment type="subcellular location">
    <subcellularLocation>
        <location evidence="1">Cell membrane</location>
        <topology evidence="1">Multi-pass membrane protein</topology>
    </subcellularLocation>
    <subcellularLocation>
        <location evidence="7">Membrane</location>
        <topology evidence="7">Multi-pass membrane protein</topology>
    </subcellularLocation>
</comment>
<dbReference type="EMBL" id="CP001634">
    <property type="protein sequence ID" value="ACR80464.1"/>
    <property type="molecule type" value="Genomic_DNA"/>
</dbReference>
<evidence type="ECO:0000256" key="4">
    <source>
        <dbReference type="ARBA" id="ARBA00022692"/>
    </source>
</evidence>
<keyword evidence="4 7" id="KW-0812">Transmembrane</keyword>
<dbReference type="HOGENOM" id="CLU_007100_9_6_0"/>
<feature type="transmembrane region" description="Helical" evidence="8">
    <location>
        <begin position="456"/>
        <end position="476"/>
    </location>
</feature>
<feature type="transmembrane region" description="Helical" evidence="8">
    <location>
        <begin position="6"/>
        <end position="22"/>
    </location>
</feature>
<organism evidence="10 11">
    <name type="scientific">Kosmotoga olearia (strain ATCC BAA-1733 / DSM 21960 / TBF 19.5.1)</name>
    <dbReference type="NCBI Taxonomy" id="521045"/>
    <lineage>
        <taxon>Bacteria</taxon>
        <taxon>Thermotogati</taxon>
        <taxon>Thermotogota</taxon>
        <taxon>Thermotogae</taxon>
        <taxon>Kosmotogales</taxon>
        <taxon>Kosmotogaceae</taxon>
        <taxon>Kosmotoga</taxon>
    </lineage>
</organism>
<dbReference type="eggNOG" id="COG0651">
    <property type="taxonomic scope" value="Bacteria"/>
</dbReference>
<dbReference type="PANTHER" id="PTHR42703">
    <property type="entry name" value="NADH DEHYDROGENASE"/>
    <property type="match status" value="1"/>
</dbReference>
<feature type="transmembrane region" description="Helical" evidence="8">
    <location>
        <begin position="95"/>
        <end position="113"/>
    </location>
</feature>
<gene>
    <name evidence="10" type="ordered locus">Kole_1779</name>
</gene>
<feature type="transmembrane region" description="Helical" evidence="8">
    <location>
        <begin position="245"/>
        <end position="267"/>
    </location>
</feature>
<feature type="transmembrane region" description="Helical" evidence="8">
    <location>
        <begin position="274"/>
        <end position="292"/>
    </location>
</feature>
<evidence type="ECO:0000259" key="9">
    <source>
        <dbReference type="Pfam" id="PF00361"/>
    </source>
</evidence>
<dbReference type="InterPro" id="IPR001750">
    <property type="entry name" value="ND/Mrp_TM"/>
</dbReference>
<evidence type="ECO:0000256" key="2">
    <source>
        <dbReference type="ARBA" id="ARBA00005346"/>
    </source>
</evidence>
<dbReference type="KEGG" id="kol:Kole_1779"/>
<feature type="transmembrane region" description="Helical" evidence="8">
    <location>
        <begin position="188"/>
        <end position="207"/>
    </location>
</feature>
<dbReference type="InterPro" id="IPR050586">
    <property type="entry name" value="CPA3_Na-H_Antiporter_D"/>
</dbReference>
<evidence type="ECO:0000256" key="3">
    <source>
        <dbReference type="ARBA" id="ARBA00022475"/>
    </source>
</evidence>
<feature type="domain" description="NADH:quinone oxidoreductase/Mrp antiporter transmembrane" evidence="9">
    <location>
        <begin position="114"/>
        <end position="383"/>
    </location>
</feature>
<dbReference type="AlphaFoldDB" id="C5CFX0"/>
<reference evidence="10 11" key="2">
    <citation type="journal article" date="2011" name="J. Bacteriol.">
        <title>Genome Sequence of Kosmotoga olearia Strain TBF 19.5.1, a Thermophilic Bacterium with a Wide Growth Temperature Range, Isolated from the Troll B Oil Platform in the North Sea.</title>
        <authorList>
            <person name="Swithers K.S."/>
            <person name="Dipippo J.L."/>
            <person name="Bruce D.C."/>
            <person name="Detter C."/>
            <person name="Tapia R."/>
            <person name="Han S."/>
            <person name="Goodwin L.A."/>
            <person name="Han J."/>
            <person name="Woyke T."/>
            <person name="Pitluck S."/>
            <person name="Pennacchio L."/>
            <person name="Nolan M."/>
            <person name="Mikhailova N."/>
            <person name="Land M.L."/>
            <person name="Nesbo C.L."/>
            <person name="Gogarten J.P."/>
            <person name="Noll K.M."/>
        </authorList>
    </citation>
    <scope>NUCLEOTIDE SEQUENCE [LARGE SCALE GENOMIC DNA]</scope>
    <source>
        <strain evidence="11">ATCC BAA-1733 / DSM 21960 / TBF 19.5.1</strain>
    </source>
</reference>
<feature type="transmembrane region" description="Helical" evidence="8">
    <location>
        <begin position="426"/>
        <end position="444"/>
    </location>
</feature>
<feature type="transmembrane region" description="Helical" evidence="8">
    <location>
        <begin position="401"/>
        <end position="420"/>
    </location>
</feature>
<evidence type="ECO:0000256" key="8">
    <source>
        <dbReference type="SAM" id="Phobius"/>
    </source>
</evidence>
<evidence type="ECO:0000256" key="6">
    <source>
        <dbReference type="ARBA" id="ARBA00023136"/>
    </source>
</evidence>
<feature type="transmembrane region" description="Helical" evidence="8">
    <location>
        <begin position="298"/>
        <end position="316"/>
    </location>
</feature>
<sequence length="477" mass="52949">MILYISLIPLFLGGLSLILNRYRKITITLTFVSLISSALILILNIGNSYETVIGNWGTLGISIGYDEIALPFLLAVVVVLFAVTLNSLHKDYDGIFYALITLLLGSLNAVFITRDLFNVYVTFELASIISFILIAYGRKGKQIWASLKYMLISALGFNFYLIGIGLVYMRNGTFSFSAMDNMDKLPAMLIFVGLSVKSGLFLLSMWLPDAHANAITEISPILSGLMVKIEDYLVIRFLQYSSFEWLRGVYLIVGSASAVAGVIFAMNARKAKNILAYHTFSQIGFIIAASNIAAAWHAFSHAVFKGLLFMTAGNIYERLGTQNIKEWNGKVRLREYIPLLVGSAAIAGAPLTSGFVTKNGIMDSIVGPAKYLLVIASVGTVISFAKFVFIRTSKERTQLPWNVMLAYAIMIFTIFAHGIIEFDSHYVLDALVMIAAGIPLYFMVRKSFRPLPKTFERLDNALLIYLIFFAIMLTFII</sequence>
<reference evidence="10 11" key="1">
    <citation type="submission" date="2009-06" db="EMBL/GenBank/DDBJ databases">
        <title>Complete sequence of Thermotogales bacterium TBF 19.5.1.</title>
        <authorList>
            <consortium name="US DOE Joint Genome Institute"/>
            <person name="Lucas S."/>
            <person name="Copeland A."/>
            <person name="Lapidus A."/>
            <person name="Glavina del Rio T."/>
            <person name="Tice H."/>
            <person name="Bruce D."/>
            <person name="Goodwin L."/>
            <person name="Pitluck S."/>
            <person name="Chertkov O."/>
            <person name="Brettin T."/>
            <person name="Detter J.C."/>
            <person name="Han C."/>
            <person name="Schmutz J."/>
            <person name="Larimer F."/>
            <person name="Land M."/>
            <person name="Hauser L."/>
            <person name="Kyrpides N."/>
            <person name="Ovchinnikova G."/>
            <person name="Noll K."/>
        </authorList>
    </citation>
    <scope>NUCLEOTIDE SEQUENCE [LARGE SCALE GENOMIC DNA]</scope>
    <source>
        <strain evidence="11">ATCC BAA-1733 / DSM 21960 / TBF 19.5.1</strain>
    </source>
</reference>
<dbReference type="STRING" id="521045.Kole_1779"/>
<proteinExistence type="inferred from homology"/>
<name>C5CFX0_KOSOT</name>
<evidence type="ECO:0000256" key="1">
    <source>
        <dbReference type="ARBA" id="ARBA00004651"/>
    </source>
</evidence>
<comment type="similarity">
    <text evidence="2">Belongs to the CPA3 antiporters (TC 2.A.63) subunit D family.</text>
</comment>
<evidence type="ECO:0000313" key="11">
    <source>
        <dbReference type="Proteomes" id="UP000002382"/>
    </source>
</evidence>
<feature type="transmembrane region" description="Helical" evidence="8">
    <location>
        <begin position="369"/>
        <end position="389"/>
    </location>
</feature>
<evidence type="ECO:0000256" key="5">
    <source>
        <dbReference type="ARBA" id="ARBA00022989"/>
    </source>
</evidence>
<evidence type="ECO:0000313" key="10">
    <source>
        <dbReference type="EMBL" id="ACR80464.1"/>
    </source>
</evidence>
<dbReference type="Proteomes" id="UP000002382">
    <property type="component" value="Chromosome"/>
</dbReference>
<protein>
    <submittedName>
        <fullName evidence="10">NADH/Ubiquinone/plastoquinone (Complex I)</fullName>
    </submittedName>
</protein>